<dbReference type="Pfam" id="PF13176">
    <property type="entry name" value="TPR_7"/>
    <property type="match status" value="1"/>
</dbReference>
<gene>
    <name evidence="5" type="ORF">AMJ74_05575</name>
</gene>
<dbReference type="Pfam" id="PF13181">
    <property type="entry name" value="TPR_8"/>
    <property type="match status" value="1"/>
</dbReference>
<dbReference type="InterPro" id="IPR019734">
    <property type="entry name" value="TPR_rpt"/>
</dbReference>
<dbReference type="AlphaFoldDB" id="A0A0S8JW71"/>
<evidence type="ECO:0000256" key="2">
    <source>
        <dbReference type="ARBA" id="ARBA00022803"/>
    </source>
</evidence>
<proteinExistence type="predicted"/>
<evidence type="ECO:0000256" key="3">
    <source>
        <dbReference type="PROSITE-ProRule" id="PRU00339"/>
    </source>
</evidence>
<accession>A0A0S8JW71</accession>
<keyword evidence="4" id="KW-0472">Membrane</keyword>
<dbReference type="PANTHER" id="PTHR45586">
    <property type="entry name" value="TPR REPEAT-CONTAINING PROTEIN PA4667"/>
    <property type="match status" value="1"/>
</dbReference>
<dbReference type="EMBL" id="LJVE01000114">
    <property type="protein sequence ID" value="KPL13260.1"/>
    <property type="molecule type" value="Genomic_DNA"/>
</dbReference>
<reference evidence="5 6" key="1">
    <citation type="journal article" date="2015" name="Microbiome">
        <title>Genomic resolution of linkages in carbon, nitrogen, and sulfur cycling among widespread estuary sediment bacteria.</title>
        <authorList>
            <person name="Baker B.J."/>
            <person name="Lazar C.S."/>
            <person name="Teske A.P."/>
            <person name="Dick G.J."/>
        </authorList>
    </citation>
    <scope>NUCLEOTIDE SEQUENCE [LARGE SCALE GENOMIC DNA]</scope>
    <source>
        <strain evidence="5">SM1_77</strain>
    </source>
</reference>
<feature type="repeat" description="TPR" evidence="3">
    <location>
        <begin position="212"/>
        <end position="245"/>
    </location>
</feature>
<keyword evidence="4" id="KW-1133">Transmembrane helix</keyword>
<name>A0A0S8JW71_UNCW3</name>
<dbReference type="Proteomes" id="UP000050975">
    <property type="component" value="Unassembled WGS sequence"/>
</dbReference>
<dbReference type="PANTHER" id="PTHR45586:SF1">
    <property type="entry name" value="LIPOPOLYSACCHARIDE ASSEMBLY PROTEIN B"/>
    <property type="match status" value="1"/>
</dbReference>
<dbReference type="SMART" id="SM00028">
    <property type="entry name" value="TPR"/>
    <property type="match status" value="4"/>
</dbReference>
<feature type="transmembrane region" description="Helical" evidence="4">
    <location>
        <begin position="6"/>
        <end position="21"/>
    </location>
</feature>
<evidence type="ECO:0000313" key="5">
    <source>
        <dbReference type="EMBL" id="KPL13260.1"/>
    </source>
</evidence>
<dbReference type="PROSITE" id="PS50005">
    <property type="entry name" value="TPR"/>
    <property type="match status" value="1"/>
</dbReference>
<dbReference type="SUPFAM" id="SSF48452">
    <property type="entry name" value="TPR-like"/>
    <property type="match status" value="2"/>
</dbReference>
<dbReference type="InterPro" id="IPR051012">
    <property type="entry name" value="CellSynth/LPSAsmb/PSIAsmb"/>
</dbReference>
<evidence type="ECO:0000256" key="1">
    <source>
        <dbReference type="ARBA" id="ARBA00022737"/>
    </source>
</evidence>
<dbReference type="InterPro" id="IPR011990">
    <property type="entry name" value="TPR-like_helical_dom_sf"/>
</dbReference>
<evidence type="ECO:0000313" key="6">
    <source>
        <dbReference type="Proteomes" id="UP000050975"/>
    </source>
</evidence>
<keyword evidence="1" id="KW-0677">Repeat</keyword>
<comment type="caution">
    <text evidence="5">The sequence shown here is derived from an EMBL/GenBank/DDBJ whole genome shotgun (WGS) entry which is preliminary data.</text>
</comment>
<keyword evidence="4" id="KW-0812">Transmembrane</keyword>
<keyword evidence="2 3" id="KW-0802">TPR repeat</keyword>
<sequence>MTALIFMVVALIAIILYLYFHRRREKTTSFQPYLESLVALLDSDDELAMKRLKEAVNVNSDLFDAYIRLGDLYRKKGDPGRAMQIHQSLTARPTLKKHEEKKLYYALAQDALAASRPNRAISFLKEILKIDKKDNHAYDLILRIYEDMGNYNDCITVYEEGAFKPKNESRRAFYYAALARDKMEKTQEGDHEGEKEANNLLRKSLRIHPDSITGMYYTGNFFERENELKKAREYYLRIINQHPEYAFLIMPHFEKVSFELGAFNDIIPIYEKIAAQDPRNFSVGFALAKLYEKKNDVESAHDVYLKLAELFPRSVLAKIRLLKLKTEDEAILEALDEIEDTLCGQEYKCSNCGNIKKDFTFLCEQCHAIESFSPVL</sequence>
<organism evidence="5 6">
    <name type="scientific">candidate division WOR_3 bacterium SM1_77</name>
    <dbReference type="NCBI Taxonomy" id="1703778"/>
    <lineage>
        <taxon>Bacteria</taxon>
        <taxon>Bacteria division WOR-3</taxon>
    </lineage>
</organism>
<dbReference type="Pfam" id="PF13174">
    <property type="entry name" value="TPR_6"/>
    <property type="match status" value="1"/>
</dbReference>
<dbReference type="Gene3D" id="1.25.40.10">
    <property type="entry name" value="Tetratricopeptide repeat domain"/>
    <property type="match status" value="3"/>
</dbReference>
<evidence type="ECO:0000256" key="4">
    <source>
        <dbReference type="SAM" id="Phobius"/>
    </source>
</evidence>
<protein>
    <submittedName>
        <fullName evidence="5">Uncharacterized protein</fullName>
    </submittedName>
</protein>